<reference evidence="2" key="1">
    <citation type="submission" date="2017-05" db="EMBL/GenBank/DDBJ databases">
        <authorList>
            <person name="Varghese N."/>
            <person name="Submissions S."/>
        </authorList>
    </citation>
    <scope>NUCLEOTIDE SEQUENCE</scope>
    <source>
        <strain evidence="2">Su22</strain>
    </source>
</reference>
<feature type="compositionally biased region" description="Basic and acidic residues" evidence="1">
    <location>
        <begin position="16"/>
        <end position="25"/>
    </location>
</feature>
<feature type="region of interest" description="Disordered" evidence="1">
    <location>
        <begin position="1"/>
        <end position="31"/>
    </location>
</feature>
<dbReference type="EMBL" id="FXUF01000003">
    <property type="protein sequence ID" value="SMP46508.1"/>
    <property type="molecule type" value="Genomic_DNA"/>
</dbReference>
<comment type="caution">
    <text evidence="2">The sequence shown here is derived from an EMBL/GenBank/DDBJ whole genome shotgun (WGS) entry which is preliminary data.</text>
</comment>
<organism evidence="2 3">
    <name type="scientific">Anoxynatronum buryatiense</name>
    <dbReference type="NCBI Taxonomy" id="489973"/>
    <lineage>
        <taxon>Bacteria</taxon>
        <taxon>Bacillati</taxon>
        <taxon>Bacillota</taxon>
        <taxon>Clostridia</taxon>
        <taxon>Eubacteriales</taxon>
        <taxon>Clostridiaceae</taxon>
        <taxon>Anoxynatronum</taxon>
    </lineage>
</organism>
<evidence type="ECO:0000256" key="1">
    <source>
        <dbReference type="SAM" id="MobiDB-lite"/>
    </source>
</evidence>
<evidence type="ECO:0000313" key="2">
    <source>
        <dbReference type="EMBL" id="SMP46508.1"/>
    </source>
</evidence>
<dbReference type="RefSeq" id="WP_283408308.1">
    <property type="nucleotide sequence ID" value="NZ_FXUF01000003.1"/>
</dbReference>
<accession>A0AA46AI83</accession>
<proteinExistence type="predicted"/>
<sequence>MSLFKSVHIPRRHHSDKAEKPEEKRSRKSWLMKSGELAPHWRLGCRHGYARFRFKDDGNH</sequence>
<protein>
    <submittedName>
        <fullName evidence="2">Uncharacterized protein</fullName>
    </submittedName>
</protein>
<gene>
    <name evidence="2" type="ORF">SAMN06296020_10322</name>
</gene>
<dbReference type="Proteomes" id="UP001158066">
    <property type="component" value="Unassembled WGS sequence"/>
</dbReference>
<name>A0AA46AI83_9CLOT</name>
<keyword evidence="3" id="KW-1185">Reference proteome</keyword>
<evidence type="ECO:0000313" key="3">
    <source>
        <dbReference type="Proteomes" id="UP001158066"/>
    </source>
</evidence>
<dbReference type="AlphaFoldDB" id="A0AA46AI83"/>